<evidence type="ECO:0000256" key="1">
    <source>
        <dbReference type="ARBA" id="ARBA00004651"/>
    </source>
</evidence>
<evidence type="ECO:0000256" key="10">
    <source>
        <dbReference type="ARBA" id="ARBA00023180"/>
    </source>
</evidence>
<dbReference type="InterPro" id="IPR000826">
    <property type="entry name" value="Formyl_rcpt-rel"/>
</dbReference>
<name>A0A3Q2UIP9_FUNHE</name>
<evidence type="ECO:0000256" key="8">
    <source>
        <dbReference type="ARBA" id="ARBA00023157"/>
    </source>
</evidence>
<dbReference type="Gene3D" id="1.20.1070.10">
    <property type="entry name" value="Rhodopsin 7-helix transmembrane proteins"/>
    <property type="match status" value="1"/>
</dbReference>
<dbReference type="FunFam" id="1.20.1070.10:FF:000034">
    <property type="entry name" value="G-protein coupled receptor 1"/>
    <property type="match status" value="1"/>
</dbReference>
<evidence type="ECO:0000313" key="16">
    <source>
        <dbReference type="Ensembl" id="ENSFHEP00000030440.1"/>
    </source>
</evidence>
<dbReference type="InterPro" id="IPR017452">
    <property type="entry name" value="GPCR_Rhodpsn_7TM"/>
</dbReference>
<evidence type="ECO:0000256" key="5">
    <source>
        <dbReference type="ARBA" id="ARBA00022989"/>
    </source>
</evidence>
<feature type="transmembrane region" description="Helical" evidence="14">
    <location>
        <begin position="215"/>
        <end position="241"/>
    </location>
</feature>
<dbReference type="AlphaFoldDB" id="A0A3Q2UIP9"/>
<keyword evidence="8" id="KW-1015">Disulfide bond</keyword>
<dbReference type="SUPFAM" id="SSF81321">
    <property type="entry name" value="Family A G protein-coupled receptor-like"/>
    <property type="match status" value="1"/>
</dbReference>
<keyword evidence="3" id="KW-0145">Chemotaxis</keyword>
<dbReference type="GO" id="GO:0007204">
    <property type="term" value="P:positive regulation of cytosolic calcium ion concentration"/>
    <property type="evidence" value="ECO:0007669"/>
    <property type="project" value="TreeGrafter"/>
</dbReference>
<dbReference type="GeneTree" id="ENSGT01020000230438"/>
<comment type="similarity">
    <text evidence="12">Belongs to the chemokine-like receptor (CMKLR) family.</text>
</comment>
<comment type="similarity">
    <text evidence="13">Belongs to the G-protein coupled receptor 1 family.</text>
</comment>
<reference evidence="16" key="1">
    <citation type="submission" date="2025-08" db="UniProtKB">
        <authorList>
            <consortium name="Ensembl"/>
        </authorList>
    </citation>
    <scope>IDENTIFICATION</scope>
</reference>
<keyword evidence="2" id="KW-1003">Cell membrane</keyword>
<protein>
    <submittedName>
        <fullName evidence="16">Chemokine-like receptor 1</fullName>
    </submittedName>
</protein>
<evidence type="ECO:0000256" key="2">
    <source>
        <dbReference type="ARBA" id="ARBA00022475"/>
    </source>
</evidence>
<keyword evidence="4 13" id="KW-0812">Transmembrane</keyword>
<feature type="domain" description="G-protein coupled receptors family 1 profile" evidence="15">
    <location>
        <begin position="68"/>
        <end position="310"/>
    </location>
</feature>
<organism evidence="16 17">
    <name type="scientific">Fundulus heteroclitus</name>
    <name type="common">Killifish</name>
    <name type="synonym">Mummichog</name>
    <dbReference type="NCBI Taxonomy" id="8078"/>
    <lineage>
        <taxon>Eukaryota</taxon>
        <taxon>Metazoa</taxon>
        <taxon>Chordata</taxon>
        <taxon>Craniata</taxon>
        <taxon>Vertebrata</taxon>
        <taxon>Euteleostomi</taxon>
        <taxon>Actinopterygii</taxon>
        <taxon>Neopterygii</taxon>
        <taxon>Teleostei</taxon>
        <taxon>Neoteleostei</taxon>
        <taxon>Acanthomorphata</taxon>
        <taxon>Ovalentaria</taxon>
        <taxon>Atherinomorphae</taxon>
        <taxon>Cyprinodontiformes</taxon>
        <taxon>Fundulidae</taxon>
        <taxon>Fundulus</taxon>
    </lineage>
</organism>
<feature type="transmembrane region" description="Helical" evidence="14">
    <location>
        <begin position="166"/>
        <end position="187"/>
    </location>
</feature>
<feature type="transmembrane region" description="Helical" evidence="14">
    <location>
        <begin position="292"/>
        <end position="313"/>
    </location>
</feature>
<dbReference type="STRING" id="8078.ENSFHEP00000030440"/>
<dbReference type="Pfam" id="PF00001">
    <property type="entry name" value="7tm_1"/>
    <property type="match status" value="1"/>
</dbReference>
<evidence type="ECO:0000256" key="7">
    <source>
        <dbReference type="ARBA" id="ARBA00023136"/>
    </source>
</evidence>
<evidence type="ECO:0000256" key="13">
    <source>
        <dbReference type="RuleBase" id="RU000688"/>
    </source>
</evidence>
<evidence type="ECO:0000256" key="11">
    <source>
        <dbReference type="ARBA" id="ARBA00023224"/>
    </source>
</evidence>
<dbReference type="GO" id="GO:0006935">
    <property type="term" value="P:chemotaxis"/>
    <property type="evidence" value="ECO:0007669"/>
    <property type="project" value="UniProtKB-KW"/>
</dbReference>
<evidence type="ECO:0000313" key="17">
    <source>
        <dbReference type="Proteomes" id="UP000265000"/>
    </source>
</evidence>
<dbReference type="OrthoDB" id="6117944at2759"/>
<reference evidence="16" key="2">
    <citation type="submission" date="2025-09" db="UniProtKB">
        <authorList>
            <consortium name="Ensembl"/>
        </authorList>
    </citation>
    <scope>IDENTIFICATION</scope>
</reference>
<evidence type="ECO:0000256" key="14">
    <source>
        <dbReference type="SAM" id="Phobius"/>
    </source>
</evidence>
<dbReference type="GO" id="GO:0004930">
    <property type="term" value="F:G protein-coupled receptor activity"/>
    <property type="evidence" value="ECO:0007669"/>
    <property type="project" value="UniProtKB-KW"/>
</dbReference>
<dbReference type="Ensembl" id="ENSFHET00000021954.1">
    <property type="protein sequence ID" value="ENSFHEP00000030440.1"/>
    <property type="gene ID" value="ENSFHEG00000015738.1"/>
</dbReference>
<evidence type="ECO:0000256" key="4">
    <source>
        <dbReference type="ARBA" id="ARBA00022692"/>
    </source>
</evidence>
<dbReference type="PROSITE" id="PS00237">
    <property type="entry name" value="G_PROTEIN_RECEP_F1_1"/>
    <property type="match status" value="1"/>
</dbReference>
<dbReference type="PROSITE" id="PS50262">
    <property type="entry name" value="G_PROTEIN_RECEP_F1_2"/>
    <property type="match status" value="1"/>
</dbReference>
<accession>A0A3Q2UIP9</accession>
<dbReference type="PRINTS" id="PR00237">
    <property type="entry name" value="GPCRRHODOPSN"/>
</dbReference>
<evidence type="ECO:0000256" key="12">
    <source>
        <dbReference type="ARBA" id="ARBA00025736"/>
    </source>
</evidence>
<dbReference type="Proteomes" id="UP000265000">
    <property type="component" value="Unplaced"/>
</dbReference>
<feature type="transmembrane region" description="Helical" evidence="14">
    <location>
        <begin position="253"/>
        <end position="272"/>
    </location>
</feature>
<sequence length="358" mass="40950">MGNSEDNMDIFDGDFYDYENSDYNYTEISNFTITDQKSIQHKPSCVTEGVCMFVTVIFVIIFLLGFFGNLLVIWISGFKMRKTVNTTWYLSLAISDFLFCAFLPLNITNMVMEEWIFGLFMCKIASGIMIINMFSSIFLLVVISVDRCVSVVFPVWAQNHRSVQKASAVVVFAWLLAIGISIPSMIYRNIRVENENRYICYNNYSSGPHIHKTVALVRFVAGFVVPFAVIIICYSIIIHKLQNNRMAKSSKPFKVMTALIVAFFVCWLPYHVFALLELDHHRFHHSTLTNGIRFGTILASINSFLNPLLYVFMGNDFKQKFRSSVFSKMENAMADDGRTTSRYLSRSSSMDGRASTHI</sequence>
<dbReference type="GeneID" id="105927012"/>
<dbReference type="PRINTS" id="PR00526">
    <property type="entry name" value="FMETLEUPHER"/>
</dbReference>
<feature type="transmembrane region" description="Helical" evidence="14">
    <location>
        <begin position="52"/>
        <end position="75"/>
    </location>
</feature>
<feature type="transmembrane region" description="Helical" evidence="14">
    <location>
        <begin position="87"/>
        <end position="105"/>
    </location>
</feature>
<dbReference type="GO" id="GO:0007200">
    <property type="term" value="P:phospholipase C-activating G protein-coupled receptor signaling pathway"/>
    <property type="evidence" value="ECO:0007669"/>
    <property type="project" value="TreeGrafter"/>
</dbReference>
<keyword evidence="17" id="KW-1185">Reference proteome</keyword>
<dbReference type="CDD" id="cd14974">
    <property type="entry name" value="7tmA_Anaphylatoxin_R-like"/>
    <property type="match status" value="1"/>
</dbReference>
<evidence type="ECO:0000259" key="15">
    <source>
        <dbReference type="PROSITE" id="PS50262"/>
    </source>
</evidence>
<keyword evidence="10" id="KW-0325">Glycoprotein</keyword>
<dbReference type="GO" id="GO:0006954">
    <property type="term" value="P:inflammatory response"/>
    <property type="evidence" value="ECO:0007669"/>
    <property type="project" value="TreeGrafter"/>
</dbReference>
<keyword evidence="9 13" id="KW-0675">Receptor</keyword>
<keyword evidence="6 13" id="KW-0297">G-protein coupled receptor</keyword>
<dbReference type="PANTHER" id="PTHR24225:SF0">
    <property type="entry name" value="N-FORMYL PEPTIDE RECEPTOR 2"/>
    <property type="match status" value="1"/>
</dbReference>
<dbReference type="GO" id="GO:0004875">
    <property type="term" value="F:complement receptor activity"/>
    <property type="evidence" value="ECO:0007669"/>
    <property type="project" value="TreeGrafter"/>
</dbReference>
<evidence type="ECO:0000256" key="9">
    <source>
        <dbReference type="ARBA" id="ARBA00023170"/>
    </source>
</evidence>
<dbReference type="PANTHER" id="PTHR24225">
    <property type="entry name" value="CHEMOTACTIC RECEPTOR"/>
    <property type="match status" value="1"/>
</dbReference>
<dbReference type="InterPro" id="IPR000276">
    <property type="entry name" value="GPCR_Rhodpsn"/>
</dbReference>
<dbReference type="GO" id="GO:0005886">
    <property type="term" value="C:plasma membrane"/>
    <property type="evidence" value="ECO:0007669"/>
    <property type="project" value="UniProtKB-SubCell"/>
</dbReference>
<comment type="subcellular location">
    <subcellularLocation>
        <location evidence="1">Cell membrane</location>
        <topology evidence="1">Multi-pass membrane protein</topology>
    </subcellularLocation>
</comment>
<keyword evidence="5 14" id="KW-1133">Transmembrane helix</keyword>
<keyword evidence="11 13" id="KW-0807">Transducer</keyword>
<keyword evidence="7 14" id="KW-0472">Membrane</keyword>
<feature type="transmembrane region" description="Helical" evidence="14">
    <location>
        <begin position="117"/>
        <end position="145"/>
    </location>
</feature>
<proteinExistence type="inferred from homology"/>
<evidence type="ECO:0000256" key="6">
    <source>
        <dbReference type="ARBA" id="ARBA00023040"/>
    </source>
</evidence>
<evidence type="ECO:0000256" key="3">
    <source>
        <dbReference type="ARBA" id="ARBA00022500"/>
    </source>
</evidence>